<dbReference type="Proteomes" id="UP000269539">
    <property type="component" value="Unassembled WGS sequence"/>
</dbReference>
<proteinExistence type="predicted"/>
<protein>
    <submittedName>
        <fullName evidence="1">Uncharacterized protein</fullName>
    </submittedName>
</protein>
<dbReference type="AlphaFoldDB" id="A0A3M7G407"/>
<dbReference type="EMBL" id="QWIO01000482">
    <property type="protein sequence ID" value="RMY95840.1"/>
    <property type="molecule type" value="Genomic_DNA"/>
</dbReference>
<evidence type="ECO:0000313" key="2">
    <source>
        <dbReference type="Proteomes" id="UP000269539"/>
    </source>
</evidence>
<comment type="caution">
    <text evidence="1">The sequence shown here is derived from an EMBL/GenBank/DDBJ whole genome shotgun (WGS) entry which is preliminary data.</text>
</comment>
<sequence length="61" mass="7210">MSGVEQQLTRLTMPFTGIRLMYRQRSLIQAFITSSAPLEKAQHLWVRQRDEMFRLTIDTPD</sequence>
<reference evidence="1 2" key="1">
    <citation type="journal article" date="2018" name="BMC Genomics">
        <title>Genomic evidence for intraspecific hybridization in a clonal and extremely halotolerant yeast.</title>
        <authorList>
            <person name="Gostincar C."/>
            <person name="Stajich J.E."/>
            <person name="Zupancic J."/>
            <person name="Zalar P."/>
            <person name="Gunde-Cimerman N."/>
        </authorList>
    </citation>
    <scope>NUCLEOTIDE SEQUENCE [LARGE SCALE GENOMIC DNA]</scope>
    <source>
        <strain evidence="1 2">EXF-10513</strain>
    </source>
</reference>
<accession>A0A3M7G407</accession>
<evidence type="ECO:0000313" key="1">
    <source>
        <dbReference type="EMBL" id="RMY95840.1"/>
    </source>
</evidence>
<organism evidence="1 2">
    <name type="scientific">Hortaea werneckii</name>
    <name type="common">Black yeast</name>
    <name type="synonym">Cladosporium werneckii</name>
    <dbReference type="NCBI Taxonomy" id="91943"/>
    <lineage>
        <taxon>Eukaryota</taxon>
        <taxon>Fungi</taxon>
        <taxon>Dikarya</taxon>
        <taxon>Ascomycota</taxon>
        <taxon>Pezizomycotina</taxon>
        <taxon>Dothideomycetes</taxon>
        <taxon>Dothideomycetidae</taxon>
        <taxon>Mycosphaerellales</taxon>
        <taxon>Teratosphaeriaceae</taxon>
        <taxon>Hortaea</taxon>
    </lineage>
</organism>
<gene>
    <name evidence="1" type="ORF">D0864_05259</name>
</gene>
<name>A0A3M7G407_HORWE</name>